<dbReference type="InterPro" id="IPR013783">
    <property type="entry name" value="Ig-like_fold"/>
</dbReference>
<feature type="compositionally biased region" description="Basic and acidic residues" evidence="1">
    <location>
        <begin position="1"/>
        <end position="13"/>
    </location>
</feature>
<sequence length="221" mass="24873">MTSFKDLIDRAKPSLDSPPPSSWRSSAPCCHTTCGKASTSAATRRPGNHILYRSGWQPPACHFSHGSAEWTDRECLSLGGGLWYMHIPRNIQHREVEFVMCDASRSQWDHPPSHTGMPNYPVWTEGVYMLSDGSLKSLRSDVGWDYVDLLFIRDKVAREAAEAHVLYFTGWTPPRIHFRHTNSCWTEPPGIVCNAFSGRVWHAQMPFHSGLEFVLNDGSGS</sequence>
<organism evidence="2 3">
    <name type="scientific">Vitrella brassicaformis (strain CCMP3155)</name>
    <dbReference type="NCBI Taxonomy" id="1169540"/>
    <lineage>
        <taxon>Eukaryota</taxon>
        <taxon>Sar</taxon>
        <taxon>Alveolata</taxon>
        <taxon>Colpodellida</taxon>
        <taxon>Vitrellaceae</taxon>
        <taxon>Vitrella</taxon>
    </lineage>
</organism>
<name>A0A0G4FDH8_VITBC</name>
<feature type="region of interest" description="Disordered" evidence="1">
    <location>
        <begin position="1"/>
        <end position="25"/>
    </location>
</feature>
<dbReference type="InParanoid" id="A0A0G4FDH8"/>
<keyword evidence="3" id="KW-1185">Reference proteome</keyword>
<protein>
    <submittedName>
        <fullName evidence="2">Uncharacterized protein</fullName>
    </submittedName>
</protein>
<evidence type="ECO:0000313" key="3">
    <source>
        <dbReference type="Proteomes" id="UP000041254"/>
    </source>
</evidence>
<evidence type="ECO:0000313" key="2">
    <source>
        <dbReference type="EMBL" id="CEM10956.1"/>
    </source>
</evidence>
<accession>A0A0G4FDH8</accession>
<dbReference type="Proteomes" id="UP000041254">
    <property type="component" value="Unassembled WGS sequence"/>
</dbReference>
<gene>
    <name evidence="2" type="ORF">Vbra_15106</name>
</gene>
<dbReference type="PhylomeDB" id="A0A0G4FDH8"/>
<dbReference type="EMBL" id="CDMY01000406">
    <property type="protein sequence ID" value="CEM10956.1"/>
    <property type="molecule type" value="Genomic_DNA"/>
</dbReference>
<evidence type="ECO:0000256" key="1">
    <source>
        <dbReference type="SAM" id="MobiDB-lite"/>
    </source>
</evidence>
<proteinExistence type="predicted"/>
<dbReference type="VEuPathDB" id="CryptoDB:Vbra_15106"/>
<reference evidence="2 3" key="1">
    <citation type="submission" date="2014-11" db="EMBL/GenBank/DDBJ databases">
        <authorList>
            <person name="Zhu J."/>
            <person name="Qi W."/>
            <person name="Song R."/>
        </authorList>
    </citation>
    <scope>NUCLEOTIDE SEQUENCE [LARGE SCALE GENOMIC DNA]</scope>
</reference>
<dbReference type="Gene3D" id="2.60.40.10">
    <property type="entry name" value="Immunoglobulins"/>
    <property type="match status" value="2"/>
</dbReference>
<dbReference type="AlphaFoldDB" id="A0A0G4FDH8"/>